<keyword evidence="2" id="KW-1185">Reference proteome</keyword>
<dbReference type="OrthoDB" id="146853at2157"/>
<name>A0B6J2_METTP</name>
<protein>
    <submittedName>
        <fullName evidence="1">Tungsten formylmethanofuran dehydrogenase, subunit C-like protein</fullName>
    </submittedName>
</protein>
<dbReference type="InterPro" id="IPR036485">
    <property type="entry name" value="Glu_synth_asu_C_sf"/>
</dbReference>
<sequence>MITIRTSGEKCLCDFTFDFYWQHRGSRFDPDAEIDGWSYRALVDALRRGETVRILGDVGSRLCSSMGVDLMRLGGSGGAVDGGKVIVDGDVGPRMGISMIRGAIYVSGRVEEPLGNVIEVESDLSGYRKFVSITELLEKGYSPLHPNELSDGVLRICDGVSRETIGARNESPGRIEVFGNAGMSAGILMRSGDLEIHGCSGRNTGVLLSGGTVIVHGDTEDFTATEMRSGEIFVKGSAGGFACSRMRGGCVFARECRPVPPARLSSPTSEDLRRISKIFGISSIHAMMYRKILTV</sequence>
<reference evidence="1 2" key="1">
    <citation type="submission" date="2006-10" db="EMBL/GenBank/DDBJ databases">
        <title>Complete sequence of Methanosaeta thermophila PT.</title>
        <authorList>
            <consortium name="US DOE Joint Genome Institute"/>
            <person name="Copeland A."/>
            <person name="Lucas S."/>
            <person name="Lapidus A."/>
            <person name="Barry K."/>
            <person name="Detter J.C."/>
            <person name="Glavina del Rio T."/>
            <person name="Hammon N."/>
            <person name="Israni S."/>
            <person name="Pitluck S."/>
            <person name="Chain P."/>
            <person name="Malfatti S."/>
            <person name="Shin M."/>
            <person name="Vergez L."/>
            <person name="Schmutz J."/>
            <person name="Larimer F."/>
            <person name="Land M."/>
            <person name="Hauser L."/>
            <person name="Kyrpides N."/>
            <person name="Kim E."/>
            <person name="Smith K.S."/>
            <person name="Ingram-Smith C."/>
            <person name="Richardson P."/>
        </authorList>
    </citation>
    <scope>NUCLEOTIDE SEQUENCE [LARGE SCALE GENOMIC DNA]</scope>
    <source>
        <strain evidence="2">DSM 6194 / JCM 14653 / NBRC 101360 / PT</strain>
    </source>
</reference>
<dbReference type="HOGENOM" id="CLU_867712_0_0_2"/>
<evidence type="ECO:0000313" key="2">
    <source>
        <dbReference type="Proteomes" id="UP000000674"/>
    </source>
</evidence>
<accession>A0B6J2</accession>
<gene>
    <name evidence="1" type="ordered locus">Mthe_0525</name>
</gene>
<dbReference type="PANTHER" id="PTHR39673">
    <property type="entry name" value="TUNGSTEN FORMYLMETHANOFURAN DEHYDROGENASE, SUBUNIT C (FWDC)"/>
    <property type="match status" value="1"/>
</dbReference>
<dbReference type="RefSeq" id="WP_011695713.1">
    <property type="nucleotide sequence ID" value="NC_008553.1"/>
</dbReference>
<dbReference type="EMBL" id="CP000477">
    <property type="protein sequence ID" value="ABK14316.1"/>
    <property type="molecule type" value="Genomic_DNA"/>
</dbReference>
<dbReference type="AlphaFoldDB" id="A0B6J2"/>
<proteinExistence type="predicted"/>
<evidence type="ECO:0000313" key="1">
    <source>
        <dbReference type="EMBL" id="ABK14316.1"/>
    </source>
</evidence>
<dbReference type="GeneID" id="4462717"/>
<dbReference type="Proteomes" id="UP000000674">
    <property type="component" value="Chromosome"/>
</dbReference>
<dbReference type="KEGG" id="mtp:Mthe_0525"/>
<dbReference type="GO" id="GO:0016491">
    <property type="term" value="F:oxidoreductase activity"/>
    <property type="evidence" value="ECO:0007669"/>
    <property type="project" value="InterPro"/>
</dbReference>
<organism evidence="1 2">
    <name type="scientific">Methanothrix thermoacetophila (strain DSM 6194 / JCM 14653 / NBRC 101360 / PT)</name>
    <name type="common">Methanosaeta thermophila</name>
    <dbReference type="NCBI Taxonomy" id="349307"/>
    <lineage>
        <taxon>Archaea</taxon>
        <taxon>Methanobacteriati</taxon>
        <taxon>Methanobacteriota</taxon>
        <taxon>Stenosarchaea group</taxon>
        <taxon>Methanomicrobia</taxon>
        <taxon>Methanotrichales</taxon>
        <taxon>Methanotrichaceae</taxon>
        <taxon>Methanothrix</taxon>
    </lineage>
</organism>
<dbReference type="STRING" id="349307.Mthe_0525"/>
<dbReference type="PANTHER" id="PTHR39673:SF8">
    <property type="entry name" value="GLUTAMATE SYNTHASE ALPHA SUBUNIT C-TERMINAL DOMAIN-CONTAINING PROTEIN"/>
    <property type="match status" value="1"/>
</dbReference>
<dbReference type="Gene3D" id="2.160.20.60">
    <property type="entry name" value="Glutamate synthase, alpha subunit, C-terminal domain"/>
    <property type="match status" value="1"/>
</dbReference>
<dbReference type="SUPFAM" id="SSF69336">
    <property type="entry name" value="Alpha subunit of glutamate synthase, C-terminal domain"/>
    <property type="match status" value="2"/>
</dbReference>